<reference evidence="3" key="1">
    <citation type="submission" date="2016-07" db="EMBL/GenBank/DDBJ databases">
        <authorList>
            <person name="Bretaudeau A."/>
        </authorList>
    </citation>
    <scope>NUCLEOTIDE SEQUENCE</scope>
    <source>
        <strain evidence="3">Rice</strain>
        <tissue evidence="3">Whole body</tissue>
    </source>
</reference>
<evidence type="ECO:0000313" key="3">
    <source>
        <dbReference type="EMBL" id="SOQ40807.1"/>
    </source>
</evidence>
<comment type="cofactor">
    <cofactor evidence="1">
        <name>Zn(2+)</name>
        <dbReference type="ChEBI" id="CHEBI:29105"/>
    </cofactor>
</comment>
<dbReference type="AlphaFoldDB" id="A0A2H1VJ02"/>
<evidence type="ECO:0000256" key="1">
    <source>
        <dbReference type="ARBA" id="ARBA00001947"/>
    </source>
</evidence>
<dbReference type="PANTHER" id="PTHR12756:SF9">
    <property type="entry name" value="CYTOSOLIC CARBOXYPEPTIDASE 6"/>
    <property type="match status" value="1"/>
</dbReference>
<organism evidence="3">
    <name type="scientific">Spodoptera frugiperda</name>
    <name type="common">Fall armyworm</name>
    <dbReference type="NCBI Taxonomy" id="7108"/>
    <lineage>
        <taxon>Eukaryota</taxon>
        <taxon>Metazoa</taxon>
        <taxon>Ecdysozoa</taxon>
        <taxon>Arthropoda</taxon>
        <taxon>Hexapoda</taxon>
        <taxon>Insecta</taxon>
        <taxon>Pterygota</taxon>
        <taxon>Neoptera</taxon>
        <taxon>Endopterygota</taxon>
        <taxon>Lepidoptera</taxon>
        <taxon>Glossata</taxon>
        <taxon>Ditrysia</taxon>
        <taxon>Noctuoidea</taxon>
        <taxon>Noctuidae</taxon>
        <taxon>Amphipyrinae</taxon>
        <taxon>Spodoptera</taxon>
    </lineage>
</organism>
<accession>A0A2H1VJ02</accession>
<gene>
    <name evidence="3" type="ORF">SFRICE_033697</name>
</gene>
<feature type="compositionally biased region" description="Basic residues" evidence="2">
    <location>
        <begin position="235"/>
        <end position="250"/>
    </location>
</feature>
<dbReference type="InterPro" id="IPR050821">
    <property type="entry name" value="Cytosolic_carboxypeptidase"/>
</dbReference>
<dbReference type="Gene3D" id="3.40.630.10">
    <property type="entry name" value="Zn peptidases"/>
    <property type="match status" value="1"/>
</dbReference>
<name>A0A2H1VJ02_SPOFR</name>
<proteinExistence type="predicted"/>
<feature type="region of interest" description="Disordered" evidence="2">
    <location>
        <begin position="234"/>
        <end position="264"/>
    </location>
</feature>
<sequence length="264" mass="30298">MNESVINALVGTYNCIHTYRHAFNPRRGRQRCTSWHVMPLCTPTFHNLCCKTHVIIGDSVLPLRNFSKNRKKPSNNSPDPGIEPETPCPAVALATIRPTRHFCDFQNVQLDFIIDIHADISHEGVFVRGNSYDDVYRFERQAVLPKFLGARIEAWRPEACFYNSDSLLAGTARRALPSGFIDAYTLLVSLGGRRLSPRGPYIHYTEDAYTKIGKSLAKSLCDYYRHIGVIPPRVGRSKKKDQRGRRRRRRPVIERDRSEKYLPK</sequence>
<feature type="compositionally biased region" description="Basic and acidic residues" evidence="2">
    <location>
        <begin position="251"/>
        <end position="264"/>
    </location>
</feature>
<dbReference type="PANTHER" id="PTHR12756">
    <property type="entry name" value="CYTOSOLIC CARBOXYPEPTIDASE"/>
    <property type="match status" value="1"/>
</dbReference>
<protein>
    <submittedName>
        <fullName evidence="3">SFRICE_033697</fullName>
    </submittedName>
</protein>
<feature type="region of interest" description="Disordered" evidence="2">
    <location>
        <begin position="67"/>
        <end position="86"/>
    </location>
</feature>
<evidence type="ECO:0000256" key="2">
    <source>
        <dbReference type="SAM" id="MobiDB-lite"/>
    </source>
</evidence>
<dbReference type="EMBL" id="ODYU01002833">
    <property type="protein sequence ID" value="SOQ40807.1"/>
    <property type="molecule type" value="Genomic_DNA"/>
</dbReference>